<dbReference type="AlphaFoldDB" id="A0AA36GXJ3"/>
<protein>
    <submittedName>
        <fullName evidence="2">Uncharacterized protein</fullName>
    </submittedName>
</protein>
<reference evidence="2" key="1">
    <citation type="submission" date="2023-07" db="EMBL/GenBank/DDBJ databases">
        <authorList>
            <consortium name="CYATHOMIX"/>
        </authorList>
    </citation>
    <scope>NUCLEOTIDE SEQUENCE</scope>
    <source>
        <strain evidence="2">N/A</strain>
    </source>
</reference>
<accession>A0AA36GXJ3</accession>
<keyword evidence="1" id="KW-0732">Signal</keyword>
<evidence type="ECO:0000313" key="3">
    <source>
        <dbReference type="Proteomes" id="UP001176961"/>
    </source>
</evidence>
<evidence type="ECO:0000256" key="1">
    <source>
        <dbReference type="SAM" id="SignalP"/>
    </source>
</evidence>
<comment type="caution">
    <text evidence="2">The sequence shown here is derived from an EMBL/GenBank/DDBJ whole genome shotgun (WGS) entry which is preliminary data.</text>
</comment>
<dbReference type="EMBL" id="CATQJL010000223">
    <property type="protein sequence ID" value="CAJ0599924.1"/>
    <property type="molecule type" value="Genomic_DNA"/>
</dbReference>
<proteinExistence type="predicted"/>
<feature type="chain" id="PRO_5041305553" evidence="1">
    <location>
        <begin position="18"/>
        <end position="473"/>
    </location>
</feature>
<feature type="signal peptide" evidence="1">
    <location>
        <begin position="1"/>
        <end position="17"/>
    </location>
</feature>
<sequence length="473" mass="54133">MLRLCFGILVIFAVAHAHSQYKAGRCGNDSNLDGFNVPLEEYINLTLEVTKLKQRVEYSCGLARDALNITKSEFTKHHIFIVVDKYVKEDYRKNMDLLASEFYGEITGPLLDQKTFLAAQEPSIAQDSSVAAPRPAQRRRCGYDLNTPRFPATVELSQHGKHPVLRYAIPGHPLCYTFEHLRTNAAYQVYRCTGCRLAVVSKNTMTAVIDNEFVGDPLSLPHSCIPAKIAEDKVERLVYKECRRIRGEKREVELSTLVAWQSMEDHIEQYEGEDENKKNDMLYYYHREGFVSRRRTIRRAIKATEDPSCSMEHVSRIHSTLRNGSRFLQYQSRDLHMYYTVDTIEVLCLQIVTQMDVFQMAQRQGLYALVADGVHDLQPDATNKIGQLYTVHGICSNTRDVTLLYAITTKKNLRTYELIFQQLKEEPGLPLTSELCSTLKKLPSAPHVRSFLAHPWRDVASTSPLLGTGRRRH</sequence>
<keyword evidence="3" id="KW-1185">Reference proteome</keyword>
<gene>
    <name evidence="2" type="ORF">CYNAS_LOCUS11907</name>
</gene>
<dbReference type="Proteomes" id="UP001176961">
    <property type="component" value="Unassembled WGS sequence"/>
</dbReference>
<organism evidence="2 3">
    <name type="scientific">Cylicocyclus nassatus</name>
    <name type="common">Nematode worm</name>
    <dbReference type="NCBI Taxonomy" id="53992"/>
    <lineage>
        <taxon>Eukaryota</taxon>
        <taxon>Metazoa</taxon>
        <taxon>Ecdysozoa</taxon>
        <taxon>Nematoda</taxon>
        <taxon>Chromadorea</taxon>
        <taxon>Rhabditida</taxon>
        <taxon>Rhabditina</taxon>
        <taxon>Rhabditomorpha</taxon>
        <taxon>Strongyloidea</taxon>
        <taxon>Strongylidae</taxon>
        <taxon>Cylicocyclus</taxon>
    </lineage>
</organism>
<evidence type="ECO:0000313" key="2">
    <source>
        <dbReference type="EMBL" id="CAJ0599924.1"/>
    </source>
</evidence>
<name>A0AA36GXJ3_CYLNA</name>